<dbReference type="InterPro" id="IPR011990">
    <property type="entry name" value="TPR-like_helical_dom_sf"/>
</dbReference>
<dbReference type="InterPro" id="IPR007655">
    <property type="entry name" value="Slam_C"/>
</dbReference>
<dbReference type="AlphaFoldDB" id="A0A238JYL8"/>
<reference evidence="2 3" key="1">
    <citation type="submission" date="2017-05" db="EMBL/GenBank/DDBJ databases">
        <authorList>
            <person name="Song R."/>
            <person name="Chenine A.L."/>
            <person name="Ruprecht R.M."/>
        </authorList>
    </citation>
    <scope>NUCLEOTIDE SEQUENCE [LARGE SCALE GENOMIC DNA]</scope>
    <source>
        <strain evidence="2 3">CECT 8663</strain>
    </source>
</reference>
<sequence length="447" mass="48799">MVFAGALIVASGNGAFAGEVRLTLPEARKAAVRLLQAGQPEAALILAEGVLLGAPGDVHAMLLKARAQQELGLRSEASRTAKQAWRGSSSETDRFFSAMVRGGTYAANGQSGVAQYWFRRAAQIAPEDAMRIAAVQDFRRLRSATPWRLSLGLKFAPSDNLNGASKSSSSDINGVIVRPGSRPLPGVRYGITADYSYRYALSKTARLKFGIDLELTRAQLTNQAKESDPTADNNDYREDSFGVSVDYEARAADGRWLASVGLDVHRNGRRGEAFSDSATLSLFYGRALGRGLTLSGRAKLRHEVLVKGSGRDLTTHEFGLALGKQFASGRLRLDAWHGDTQSDLYLVAKQTNGVQLSFFKARPIKGMLPRIGVGYRDIDYDGAPFPFLSTQTRHDQEWNLSVDVLLPQVDFYGFAPEIGISYRDRTSNYGIYESEGTDLRLGIKSVF</sequence>
<keyword evidence="3" id="KW-1185">Reference proteome</keyword>
<accession>A0A238JYL8</accession>
<organism evidence="2 3">
    <name type="scientific">Pelagimonas varians</name>
    <dbReference type="NCBI Taxonomy" id="696760"/>
    <lineage>
        <taxon>Bacteria</taxon>
        <taxon>Pseudomonadati</taxon>
        <taxon>Pseudomonadota</taxon>
        <taxon>Alphaproteobacteria</taxon>
        <taxon>Rhodobacterales</taxon>
        <taxon>Roseobacteraceae</taxon>
        <taxon>Pelagimonas</taxon>
    </lineage>
</organism>
<dbReference type="SUPFAM" id="SSF48452">
    <property type="entry name" value="TPR-like"/>
    <property type="match status" value="1"/>
</dbReference>
<evidence type="ECO:0000313" key="2">
    <source>
        <dbReference type="EMBL" id="SMX35593.1"/>
    </source>
</evidence>
<feature type="domain" description="Surface lipoprotein assembly modifier C-terminal" evidence="1">
    <location>
        <begin position="365"/>
        <end position="438"/>
    </location>
</feature>
<dbReference type="Pfam" id="PF04575">
    <property type="entry name" value="SlipAM"/>
    <property type="match status" value="1"/>
</dbReference>
<dbReference type="Gene3D" id="1.25.40.10">
    <property type="entry name" value="Tetratricopeptide repeat domain"/>
    <property type="match status" value="1"/>
</dbReference>
<gene>
    <name evidence="2" type="ORF">PEV8663_00527</name>
</gene>
<protein>
    <recommendedName>
        <fullName evidence="1">Surface lipoprotein assembly modifier C-terminal domain-containing protein</fullName>
    </recommendedName>
</protein>
<evidence type="ECO:0000259" key="1">
    <source>
        <dbReference type="Pfam" id="PF04575"/>
    </source>
</evidence>
<evidence type="ECO:0000313" key="3">
    <source>
        <dbReference type="Proteomes" id="UP000220836"/>
    </source>
</evidence>
<name>A0A238JYL8_9RHOB</name>
<dbReference type="Proteomes" id="UP000220836">
    <property type="component" value="Unassembled WGS sequence"/>
</dbReference>
<proteinExistence type="predicted"/>
<dbReference type="EMBL" id="FXYH01000002">
    <property type="protein sequence ID" value="SMX35593.1"/>
    <property type="molecule type" value="Genomic_DNA"/>
</dbReference>